<protein>
    <submittedName>
        <fullName evidence="2">Uncharacterized protein</fullName>
    </submittedName>
</protein>
<dbReference type="Proteomes" id="UP000092462">
    <property type="component" value="Unassembled WGS sequence"/>
</dbReference>
<evidence type="ECO:0000256" key="1">
    <source>
        <dbReference type="SAM" id="MobiDB-lite"/>
    </source>
</evidence>
<dbReference type="VEuPathDB" id="VectorBase:PPAPM1_009719"/>
<organism evidence="2 3">
    <name type="scientific">Phlebotomus papatasi</name>
    <name type="common">Sandfly</name>
    <dbReference type="NCBI Taxonomy" id="29031"/>
    <lineage>
        <taxon>Eukaryota</taxon>
        <taxon>Metazoa</taxon>
        <taxon>Ecdysozoa</taxon>
        <taxon>Arthropoda</taxon>
        <taxon>Hexapoda</taxon>
        <taxon>Insecta</taxon>
        <taxon>Pterygota</taxon>
        <taxon>Neoptera</taxon>
        <taxon>Endopterygota</taxon>
        <taxon>Diptera</taxon>
        <taxon>Nematocera</taxon>
        <taxon>Psychodoidea</taxon>
        <taxon>Psychodidae</taxon>
        <taxon>Phlebotomus</taxon>
        <taxon>Phlebotomus</taxon>
    </lineage>
</organism>
<dbReference type="EnsemblMetazoa" id="PPAI003969-RA">
    <property type="protein sequence ID" value="PPAI003969-PA"/>
    <property type="gene ID" value="PPAI003969"/>
</dbReference>
<feature type="compositionally biased region" description="Basic and acidic residues" evidence="1">
    <location>
        <begin position="52"/>
        <end position="61"/>
    </location>
</feature>
<reference evidence="2" key="1">
    <citation type="submission" date="2022-08" db="UniProtKB">
        <authorList>
            <consortium name="EnsemblMetazoa"/>
        </authorList>
    </citation>
    <scope>IDENTIFICATION</scope>
    <source>
        <strain evidence="2">Israel</strain>
    </source>
</reference>
<proteinExistence type="predicted"/>
<name>A0A1B0D8U6_PHLPP</name>
<accession>A0A1B0D8U6</accession>
<dbReference type="EMBL" id="AJVK01027744">
    <property type="status" value="NOT_ANNOTATED_CDS"/>
    <property type="molecule type" value="Genomic_DNA"/>
</dbReference>
<dbReference type="EMBL" id="AJVK01027745">
    <property type="status" value="NOT_ANNOTATED_CDS"/>
    <property type="molecule type" value="Genomic_DNA"/>
</dbReference>
<dbReference type="AlphaFoldDB" id="A0A1B0D8U6"/>
<feature type="region of interest" description="Disordered" evidence="1">
    <location>
        <begin position="52"/>
        <end position="73"/>
    </location>
</feature>
<keyword evidence="3" id="KW-1185">Reference proteome</keyword>
<evidence type="ECO:0000313" key="3">
    <source>
        <dbReference type="Proteomes" id="UP000092462"/>
    </source>
</evidence>
<evidence type="ECO:0000313" key="2">
    <source>
        <dbReference type="EnsemblMetazoa" id="PPAI003969-PA"/>
    </source>
</evidence>
<dbReference type="VEuPathDB" id="VectorBase:PPAI003969"/>
<sequence>MSGNFGQDITDFLLDETETEVCPVEFEVVPLEASGPKCPMMLHLHQEWLEKKMKQERKPPSDENPEVAGIRETEREIYKELNL</sequence>